<evidence type="ECO:0000313" key="2">
    <source>
        <dbReference type="Proteomes" id="UP001629230"/>
    </source>
</evidence>
<evidence type="ECO:0000313" key="1">
    <source>
        <dbReference type="EMBL" id="MFM0004772.1"/>
    </source>
</evidence>
<dbReference type="PRINTS" id="PR00081">
    <property type="entry name" value="GDHRDH"/>
</dbReference>
<dbReference type="InterPro" id="IPR052184">
    <property type="entry name" value="SDR_enzymes"/>
</dbReference>
<dbReference type="SUPFAM" id="SSF51735">
    <property type="entry name" value="NAD(P)-binding Rossmann-fold domains"/>
    <property type="match status" value="1"/>
</dbReference>
<dbReference type="EMBL" id="JAQQEZ010000023">
    <property type="protein sequence ID" value="MFM0004772.1"/>
    <property type="molecule type" value="Genomic_DNA"/>
</dbReference>
<dbReference type="InterPro" id="IPR036291">
    <property type="entry name" value="NAD(P)-bd_dom_sf"/>
</dbReference>
<organism evidence="1 2">
    <name type="scientific">Paraburkholderia dipogonis</name>
    <dbReference type="NCBI Taxonomy" id="1211383"/>
    <lineage>
        <taxon>Bacteria</taxon>
        <taxon>Pseudomonadati</taxon>
        <taxon>Pseudomonadota</taxon>
        <taxon>Betaproteobacteria</taxon>
        <taxon>Burkholderiales</taxon>
        <taxon>Burkholderiaceae</taxon>
        <taxon>Paraburkholderia</taxon>
    </lineage>
</organism>
<keyword evidence="2" id="KW-1185">Reference proteome</keyword>
<comment type="caution">
    <text evidence="1">The sequence shown here is derived from an EMBL/GenBank/DDBJ whole genome shotgun (WGS) entry which is preliminary data.</text>
</comment>
<reference evidence="1 2" key="1">
    <citation type="journal article" date="2024" name="Chem. Sci.">
        <title>Discovery of megapolipeptins by genome mining of a Burkholderiales bacteria collection.</title>
        <authorList>
            <person name="Paulo B.S."/>
            <person name="Recchia M.J.J."/>
            <person name="Lee S."/>
            <person name="Fergusson C.H."/>
            <person name="Romanowski S.B."/>
            <person name="Hernandez A."/>
            <person name="Krull N."/>
            <person name="Liu D.Y."/>
            <person name="Cavanagh H."/>
            <person name="Bos A."/>
            <person name="Gray C.A."/>
            <person name="Murphy B.T."/>
            <person name="Linington R.G."/>
            <person name="Eustaquio A.S."/>
        </authorList>
    </citation>
    <scope>NUCLEOTIDE SEQUENCE [LARGE SCALE GENOMIC DNA]</scope>
    <source>
        <strain evidence="1 2">RL17-350-BIC-A</strain>
    </source>
</reference>
<dbReference type="InterPro" id="IPR002347">
    <property type="entry name" value="SDR_fam"/>
</dbReference>
<name>A0ABW9AZX2_9BURK</name>
<dbReference type="PANTHER" id="PTHR45458:SF1">
    <property type="entry name" value="SHORT CHAIN DEHYDROGENASE"/>
    <property type="match status" value="1"/>
</dbReference>
<accession>A0ABW9AZX2</accession>
<dbReference type="Pfam" id="PF00106">
    <property type="entry name" value="adh_short"/>
    <property type="match status" value="1"/>
</dbReference>
<sequence>MSEKPTVLIIGASRGLGLGLSREYLHRGWNVLATVRRGSGQTALHELQKASDALEIEYVDITKPDEVEDLCVRCGDRSFDLLFVNAGVTNDPQETIGEVSTEEFVRVMVTNALSPMRVVERMVEYVRPDGMVAVMSSELGSIADNTTGGWEVYRGSKAALNTLMRSLVARRAGDTRTFYVVAPGWVRTEMGGPEALLDIDTSIPGVVEALERRRGTHGLVFANYRNEILPW</sequence>
<dbReference type="Proteomes" id="UP001629230">
    <property type="component" value="Unassembled WGS sequence"/>
</dbReference>
<proteinExistence type="predicted"/>
<dbReference type="RefSeq" id="WP_408179597.1">
    <property type="nucleotide sequence ID" value="NZ_JAQQEZ010000023.1"/>
</dbReference>
<gene>
    <name evidence="1" type="ORF">PQR57_27565</name>
</gene>
<dbReference type="PANTHER" id="PTHR45458">
    <property type="entry name" value="SHORT-CHAIN DEHYDROGENASE/REDUCTASE SDR"/>
    <property type="match status" value="1"/>
</dbReference>
<protein>
    <submittedName>
        <fullName evidence="1">SDR family NAD(P)-dependent oxidoreductase</fullName>
    </submittedName>
</protein>
<dbReference type="Gene3D" id="3.40.50.720">
    <property type="entry name" value="NAD(P)-binding Rossmann-like Domain"/>
    <property type="match status" value="1"/>
</dbReference>